<reference evidence="1" key="1">
    <citation type="submission" date="2020-05" db="EMBL/GenBank/DDBJ databases">
        <title>Phylogenomic resolution of chytrid fungi.</title>
        <authorList>
            <person name="Stajich J.E."/>
            <person name="Amses K."/>
            <person name="Simmons R."/>
            <person name="Seto K."/>
            <person name="Myers J."/>
            <person name="Bonds A."/>
            <person name="Quandt C.A."/>
            <person name="Barry K."/>
            <person name="Liu P."/>
            <person name="Grigoriev I."/>
            <person name="Longcore J.E."/>
            <person name="James T.Y."/>
        </authorList>
    </citation>
    <scope>NUCLEOTIDE SEQUENCE</scope>
    <source>
        <strain evidence="1">JEL0513</strain>
    </source>
</reference>
<dbReference type="Proteomes" id="UP001211907">
    <property type="component" value="Unassembled WGS sequence"/>
</dbReference>
<dbReference type="AlphaFoldDB" id="A0AAD5XA71"/>
<organism evidence="1 2">
    <name type="scientific">Physocladia obscura</name>
    <dbReference type="NCBI Taxonomy" id="109957"/>
    <lineage>
        <taxon>Eukaryota</taxon>
        <taxon>Fungi</taxon>
        <taxon>Fungi incertae sedis</taxon>
        <taxon>Chytridiomycota</taxon>
        <taxon>Chytridiomycota incertae sedis</taxon>
        <taxon>Chytridiomycetes</taxon>
        <taxon>Chytridiales</taxon>
        <taxon>Chytriomycetaceae</taxon>
        <taxon>Physocladia</taxon>
    </lineage>
</organism>
<dbReference type="EMBL" id="JADGJH010004852">
    <property type="protein sequence ID" value="KAJ3083516.1"/>
    <property type="molecule type" value="Genomic_DNA"/>
</dbReference>
<evidence type="ECO:0000313" key="2">
    <source>
        <dbReference type="Proteomes" id="UP001211907"/>
    </source>
</evidence>
<proteinExistence type="predicted"/>
<evidence type="ECO:0000313" key="1">
    <source>
        <dbReference type="EMBL" id="KAJ3083516.1"/>
    </source>
</evidence>
<keyword evidence="2" id="KW-1185">Reference proteome</keyword>
<protein>
    <submittedName>
        <fullName evidence="1">Uncharacterized protein</fullName>
    </submittedName>
</protein>
<comment type="caution">
    <text evidence="1">The sequence shown here is derived from an EMBL/GenBank/DDBJ whole genome shotgun (WGS) entry which is preliminary data.</text>
</comment>
<sequence>MLLLYEPCVSKDEIRDCGITDGRVLATVSPLPAQYKEFSKTSAIKYMEYPNEDELLFMASVLDRGLDADSSLKDLFKQDSVLECIRLFGAFLRSVLPKDKEAFQRKVVNSKKVLSGMKFEDVLKAWDISENNITGVPSMSHYILRISPIVDDQGDFGDYILKATSN</sequence>
<accession>A0AAD5XA71</accession>
<name>A0AAD5XA71_9FUNG</name>
<gene>
    <name evidence="1" type="ORF">HK100_009448</name>
</gene>